<sequence length="276" mass="30313">MAGREPGKLPIKNAVLVAAYRKAIRRINGELASLALSDFSRAITLAALKEISETLAELNARSAEWVEENVKETVRLGIVEAIIATGAAKNATEAAKIVSFNRANRALIEAVITDTRKDLQNIGRNIEVQTGVAIRRASATVMRENMAAGINGRKTINRETMVEVRKIIGEATDKIAISAGGRRWKPETYVDMVTRTKMAEAHRESTANEAVQRGVFYGVISRPGATDACSRWEGRIVKLTAEAPGDYPYIGELPRREIFHPNCRHVISPIRNPESL</sequence>
<dbReference type="Pfam" id="PF06152">
    <property type="entry name" value="Phage_min_cap2"/>
    <property type="match status" value="1"/>
</dbReference>
<dbReference type="EMBL" id="JAELUP010000117">
    <property type="protein sequence ID" value="MBJ6364157.1"/>
    <property type="molecule type" value="Genomic_DNA"/>
</dbReference>
<accession>A0A934J3N7</accession>
<reference evidence="1" key="1">
    <citation type="submission" date="2020-12" db="EMBL/GenBank/DDBJ databases">
        <authorList>
            <person name="Huq M.A."/>
        </authorList>
    </citation>
    <scope>NUCLEOTIDE SEQUENCE</scope>
    <source>
        <strain evidence="1">MAHUQ-46</strain>
    </source>
</reference>
<dbReference type="InterPro" id="IPR009319">
    <property type="entry name" value="Phage_A118_VSP1"/>
</dbReference>
<dbReference type="GO" id="GO:0005198">
    <property type="term" value="F:structural molecule activity"/>
    <property type="evidence" value="ECO:0007669"/>
    <property type="project" value="InterPro"/>
</dbReference>
<protein>
    <submittedName>
        <fullName evidence="1">Minor capsid protein</fullName>
    </submittedName>
</protein>
<evidence type="ECO:0000313" key="2">
    <source>
        <dbReference type="Proteomes" id="UP000640274"/>
    </source>
</evidence>
<dbReference type="RefSeq" id="WP_199021759.1">
    <property type="nucleotide sequence ID" value="NZ_JAELUP010000117.1"/>
</dbReference>
<dbReference type="Proteomes" id="UP000640274">
    <property type="component" value="Unassembled WGS sequence"/>
</dbReference>
<organism evidence="1 2">
    <name type="scientific">Paenibacillus roseus</name>
    <dbReference type="NCBI Taxonomy" id="2798579"/>
    <lineage>
        <taxon>Bacteria</taxon>
        <taxon>Bacillati</taxon>
        <taxon>Bacillota</taxon>
        <taxon>Bacilli</taxon>
        <taxon>Bacillales</taxon>
        <taxon>Paenibacillaceae</taxon>
        <taxon>Paenibacillus</taxon>
    </lineage>
</organism>
<proteinExistence type="predicted"/>
<gene>
    <name evidence="1" type="ORF">JFN88_23355</name>
</gene>
<evidence type="ECO:0000313" key="1">
    <source>
        <dbReference type="EMBL" id="MBJ6364157.1"/>
    </source>
</evidence>
<name>A0A934J3N7_9BACL</name>
<dbReference type="AlphaFoldDB" id="A0A934J3N7"/>
<comment type="caution">
    <text evidence="1">The sequence shown here is derived from an EMBL/GenBank/DDBJ whole genome shotgun (WGS) entry which is preliminary data.</text>
</comment>
<keyword evidence="2" id="KW-1185">Reference proteome</keyword>